<keyword evidence="1" id="KW-0472">Membrane</keyword>
<accession>A0A5R9FZP7</accession>
<sequence length="128" mass="13264">MGPALVCCGVALVLWLLVLATSLPTAAQVPHWSAPWVGLDAIEALGLTATGILLLRRDPRRCLTAAATAALLVVDAWFDVLTSLPGTELATALAMAVGAELPLATLCAVLAVRSLPRQGLRHRAPSLP</sequence>
<feature type="transmembrane region" description="Helical" evidence="1">
    <location>
        <begin position="90"/>
        <end position="112"/>
    </location>
</feature>
<evidence type="ECO:0000313" key="2">
    <source>
        <dbReference type="EMBL" id="TLS46738.1"/>
    </source>
</evidence>
<name>A0A5R9FZP7_9ACTN</name>
<protein>
    <submittedName>
        <fullName evidence="2">Uncharacterized protein</fullName>
    </submittedName>
</protein>
<organism evidence="2 3">
    <name type="scientific">Streptomyces montanus</name>
    <dbReference type="NCBI Taxonomy" id="2580423"/>
    <lineage>
        <taxon>Bacteria</taxon>
        <taxon>Bacillati</taxon>
        <taxon>Actinomycetota</taxon>
        <taxon>Actinomycetes</taxon>
        <taxon>Kitasatosporales</taxon>
        <taxon>Streptomycetaceae</taxon>
        <taxon>Streptomyces</taxon>
    </lineage>
</organism>
<keyword evidence="1" id="KW-0812">Transmembrane</keyword>
<dbReference type="EMBL" id="VBZC01000007">
    <property type="protein sequence ID" value="TLS46738.1"/>
    <property type="molecule type" value="Genomic_DNA"/>
</dbReference>
<dbReference type="Proteomes" id="UP000305906">
    <property type="component" value="Unassembled WGS sequence"/>
</dbReference>
<gene>
    <name evidence="2" type="ORF">FE633_07800</name>
</gene>
<reference evidence="2 3" key="1">
    <citation type="submission" date="2019-05" db="EMBL/GenBank/DDBJ databases">
        <title>Streptomyces sp. NEAU-C151, a novel actinomycete isolated from soil.</title>
        <authorList>
            <person name="Han L."/>
            <person name="Jiang H."/>
        </authorList>
    </citation>
    <scope>NUCLEOTIDE SEQUENCE [LARGE SCALE GENOMIC DNA]</scope>
    <source>
        <strain evidence="2 3">NEAU-C151</strain>
    </source>
</reference>
<feature type="transmembrane region" description="Helical" evidence="1">
    <location>
        <begin position="62"/>
        <end position="78"/>
    </location>
</feature>
<dbReference type="AlphaFoldDB" id="A0A5R9FZP7"/>
<feature type="transmembrane region" description="Helical" evidence="1">
    <location>
        <begin position="36"/>
        <end position="55"/>
    </location>
</feature>
<keyword evidence="3" id="KW-1185">Reference proteome</keyword>
<evidence type="ECO:0000256" key="1">
    <source>
        <dbReference type="SAM" id="Phobius"/>
    </source>
</evidence>
<comment type="caution">
    <text evidence="2">The sequence shown here is derived from an EMBL/GenBank/DDBJ whole genome shotgun (WGS) entry which is preliminary data.</text>
</comment>
<evidence type="ECO:0000313" key="3">
    <source>
        <dbReference type="Proteomes" id="UP000305906"/>
    </source>
</evidence>
<keyword evidence="1" id="KW-1133">Transmembrane helix</keyword>
<proteinExistence type="predicted"/>